<name>A0A0Q3HCH8_BRADI</name>
<dbReference type="Proteomes" id="UP000008810">
    <property type="component" value="Chromosome 1"/>
</dbReference>
<dbReference type="InParanoid" id="A0A0Q3HCH8"/>
<organism evidence="1">
    <name type="scientific">Brachypodium distachyon</name>
    <name type="common">Purple false brome</name>
    <name type="synonym">Trachynia distachya</name>
    <dbReference type="NCBI Taxonomy" id="15368"/>
    <lineage>
        <taxon>Eukaryota</taxon>
        <taxon>Viridiplantae</taxon>
        <taxon>Streptophyta</taxon>
        <taxon>Embryophyta</taxon>
        <taxon>Tracheophyta</taxon>
        <taxon>Spermatophyta</taxon>
        <taxon>Magnoliopsida</taxon>
        <taxon>Liliopsida</taxon>
        <taxon>Poales</taxon>
        <taxon>Poaceae</taxon>
        <taxon>BOP clade</taxon>
        <taxon>Pooideae</taxon>
        <taxon>Stipodae</taxon>
        <taxon>Brachypodieae</taxon>
        <taxon>Brachypodium</taxon>
    </lineage>
</organism>
<reference evidence="1" key="2">
    <citation type="submission" date="2017-06" db="EMBL/GenBank/DDBJ databases">
        <title>WGS assembly of Brachypodium distachyon.</title>
        <authorList>
            <consortium name="The International Brachypodium Initiative"/>
            <person name="Lucas S."/>
            <person name="Harmon-Smith M."/>
            <person name="Lail K."/>
            <person name="Tice H."/>
            <person name="Grimwood J."/>
            <person name="Bruce D."/>
            <person name="Barry K."/>
            <person name="Shu S."/>
            <person name="Lindquist E."/>
            <person name="Wang M."/>
            <person name="Pitluck S."/>
            <person name="Vogel J.P."/>
            <person name="Garvin D.F."/>
            <person name="Mockler T.C."/>
            <person name="Schmutz J."/>
            <person name="Rokhsar D."/>
            <person name="Bevan M.W."/>
        </authorList>
    </citation>
    <scope>NUCLEOTIDE SEQUENCE</scope>
    <source>
        <strain evidence="1">Bd21</strain>
    </source>
</reference>
<evidence type="ECO:0000313" key="2">
    <source>
        <dbReference type="EnsemblPlants" id="KQK20599"/>
    </source>
</evidence>
<proteinExistence type="predicted"/>
<keyword evidence="3" id="KW-1185">Reference proteome</keyword>
<gene>
    <name evidence="1" type="ORF">BRADI_1g55535v3</name>
</gene>
<evidence type="ECO:0000313" key="1">
    <source>
        <dbReference type="EMBL" id="KQK20599.1"/>
    </source>
</evidence>
<protein>
    <submittedName>
        <fullName evidence="1 2">Uncharacterized protein</fullName>
    </submittedName>
</protein>
<sequence>MFNSLVMTNDQIMLCSFICLWMHKILFISRWCLPDCVSHLPIFIFFAVNLT</sequence>
<dbReference type="EMBL" id="CM000880">
    <property type="protein sequence ID" value="KQK20599.1"/>
    <property type="molecule type" value="Genomic_DNA"/>
</dbReference>
<dbReference type="AlphaFoldDB" id="A0A0Q3HCH8"/>
<evidence type="ECO:0000313" key="3">
    <source>
        <dbReference type="Proteomes" id="UP000008810"/>
    </source>
</evidence>
<dbReference type="Gramene" id="KQK20599">
    <property type="protein sequence ID" value="KQK20599"/>
    <property type="gene ID" value="BRADI_1g55535v3"/>
</dbReference>
<accession>A0A0Q3HCH8</accession>
<reference evidence="1 2" key="1">
    <citation type="journal article" date="2010" name="Nature">
        <title>Genome sequencing and analysis of the model grass Brachypodium distachyon.</title>
        <authorList>
            <consortium name="International Brachypodium Initiative"/>
        </authorList>
    </citation>
    <scope>NUCLEOTIDE SEQUENCE [LARGE SCALE GENOMIC DNA]</scope>
    <source>
        <strain evidence="1 2">Bd21</strain>
    </source>
</reference>
<reference evidence="2" key="3">
    <citation type="submission" date="2018-08" db="UniProtKB">
        <authorList>
            <consortium name="EnsemblPlants"/>
        </authorList>
    </citation>
    <scope>IDENTIFICATION</scope>
    <source>
        <strain evidence="2">cv. Bd21</strain>
    </source>
</reference>
<dbReference type="EnsemblPlants" id="KQK20599">
    <property type="protein sequence ID" value="KQK20599"/>
    <property type="gene ID" value="BRADI_1g55535v3"/>
</dbReference>